<dbReference type="Pfam" id="PF00149">
    <property type="entry name" value="Metallophos"/>
    <property type="match status" value="1"/>
</dbReference>
<dbReference type="Proteomes" id="UP000625316">
    <property type="component" value="Unassembled WGS sequence"/>
</dbReference>
<dbReference type="GO" id="GO:0005737">
    <property type="term" value="C:cytoplasm"/>
    <property type="evidence" value="ECO:0007669"/>
    <property type="project" value="TreeGrafter"/>
</dbReference>
<dbReference type="PANTHER" id="PTHR42850">
    <property type="entry name" value="METALLOPHOSPHOESTERASE"/>
    <property type="match status" value="1"/>
</dbReference>
<organism evidence="2 3">
    <name type="scientific">Romeriopsis navalis LEGE 11480</name>
    <dbReference type="NCBI Taxonomy" id="2777977"/>
    <lineage>
        <taxon>Bacteria</taxon>
        <taxon>Bacillati</taxon>
        <taxon>Cyanobacteriota</taxon>
        <taxon>Cyanophyceae</taxon>
        <taxon>Leptolyngbyales</taxon>
        <taxon>Leptolyngbyaceae</taxon>
        <taxon>Romeriopsis</taxon>
        <taxon>Romeriopsis navalis</taxon>
    </lineage>
</organism>
<evidence type="ECO:0000259" key="1">
    <source>
        <dbReference type="Pfam" id="PF00149"/>
    </source>
</evidence>
<dbReference type="GO" id="GO:0008803">
    <property type="term" value="F:bis(5'-nucleosyl)-tetraphosphatase (symmetrical) activity"/>
    <property type="evidence" value="ECO:0007669"/>
    <property type="project" value="TreeGrafter"/>
</dbReference>
<dbReference type="InterPro" id="IPR004843">
    <property type="entry name" value="Calcineurin-like_PHP"/>
</dbReference>
<dbReference type="EMBL" id="JADEXQ010000014">
    <property type="protein sequence ID" value="MBE9029340.1"/>
    <property type="molecule type" value="Genomic_DNA"/>
</dbReference>
<protein>
    <submittedName>
        <fullName evidence="2">Serine/threonine protein phosphatase</fullName>
    </submittedName>
</protein>
<evidence type="ECO:0000313" key="3">
    <source>
        <dbReference type="Proteomes" id="UP000625316"/>
    </source>
</evidence>
<proteinExistence type="predicted"/>
<accession>A0A928VJ83</accession>
<dbReference type="Gene3D" id="3.60.21.10">
    <property type="match status" value="1"/>
</dbReference>
<dbReference type="InterPro" id="IPR029052">
    <property type="entry name" value="Metallo-depent_PP-like"/>
</dbReference>
<dbReference type="RefSeq" id="WP_264324158.1">
    <property type="nucleotide sequence ID" value="NZ_JADEXQ010000014.1"/>
</dbReference>
<dbReference type="GO" id="GO:0016791">
    <property type="term" value="F:phosphatase activity"/>
    <property type="evidence" value="ECO:0007669"/>
    <property type="project" value="TreeGrafter"/>
</dbReference>
<gene>
    <name evidence="2" type="ORF">IQ266_06135</name>
</gene>
<sequence length="251" mass="28387">MSDCASRRIIFGDVHGHYDGLMLLMDAIAPGSDDEIYFLGDLIDRGPKSSSVVNFVREHNYACVLGNHEQMAIEAFPDSEISPPALQAWLHSGGRATLASYEDPVLIMEHLEWFQSLPSYLDLGDLWLVHAGVHPQMPLHEQDRDQFCWIREAFHNVEQPIFEDKLIITGHTITFTFPGVAPGALVQGNGWIDIDTGAYHPRSGWMTAYDVTNQKVYQVQVYENQVRVLPLEEALIKVDQHSLSRRQAMMI</sequence>
<dbReference type="GO" id="GO:0110154">
    <property type="term" value="P:RNA decapping"/>
    <property type="evidence" value="ECO:0007669"/>
    <property type="project" value="TreeGrafter"/>
</dbReference>
<evidence type="ECO:0000313" key="2">
    <source>
        <dbReference type="EMBL" id="MBE9029340.1"/>
    </source>
</evidence>
<keyword evidence="3" id="KW-1185">Reference proteome</keyword>
<dbReference type="InterPro" id="IPR050126">
    <property type="entry name" value="Ap4A_hydrolase"/>
</dbReference>
<dbReference type="AlphaFoldDB" id="A0A928VJ83"/>
<feature type="domain" description="Calcineurin-like phosphoesterase" evidence="1">
    <location>
        <begin position="9"/>
        <end position="172"/>
    </location>
</feature>
<reference evidence="2" key="1">
    <citation type="submission" date="2020-10" db="EMBL/GenBank/DDBJ databases">
        <authorList>
            <person name="Castelo-Branco R."/>
            <person name="Eusebio N."/>
            <person name="Adriana R."/>
            <person name="Vieira A."/>
            <person name="Brugerolle De Fraissinette N."/>
            <person name="Rezende De Castro R."/>
            <person name="Schneider M.P."/>
            <person name="Vasconcelos V."/>
            <person name="Leao P.N."/>
        </authorList>
    </citation>
    <scope>NUCLEOTIDE SEQUENCE</scope>
    <source>
        <strain evidence="2">LEGE 11480</strain>
    </source>
</reference>
<dbReference type="SUPFAM" id="SSF56300">
    <property type="entry name" value="Metallo-dependent phosphatases"/>
    <property type="match status" value="1"/>
</dbReference>
<dbReference type="PANTHER" id="PTHR42850:SF4">
    <property type="entry name" value="ZINC-DEPENDENT ENDOPOLYPHOSPHATASE"/>
    <property type="match status" value="1"/>
</dbReference>
<comment type="caution">
    <text evidence="2">The sequence shown here is derived from an EMBL/GenBank/DDBJ whole genome shotgun (WGS) entry which is preliminary data.</text>
</comment>
<name>A0A928VJ83_9CYAN</name>